<dbReference type="InterPro" id="IPR029068">
    <property type="entry name" value="Glyas_Bleomycin-R_OHBP_Dase"/>
</dbReference>
<sequence length="174" mass="18581">MAIFGAIDQTGILVSDLDASIARWTAHSGVGPWTVFRNVRMEGVYRGEPTIVTMDVALAYQDNMQIELIHVTNDAPSPYRDDEGRPLLGLHHLARIVDDVDAAVEAAVAGGMEVIFTAHNPATRVAYLQVPGEPGQLFEFICGADMRAMCAAGIAAARAWDGSDPVTVIDFAAA</sequence>
<feature type="domain" description="VOC" evidence="2">
    <location>
        <begin position="6"/>
        <end position="143"/>
    </location>
</feature>
<evidence type="ECO:0000313" key="4">
    <source>
        <dbReference type="Proteomes" id="UP000024284"/>
    </source>
</evidence>
<dbReference type="SUPFAM" id="SSF54593">
    <property type="entry name" value="Glyoxalase/Bleomycin resistance protein/Dihydroxybiphenyl dioxygenase"/>
    <property type="match status" value="1"/>
</dbReference>
<gene>
    <name evidence="3" type="ORF">BV98_003955</name>
</gene>
<reference evidence="3" key="1">
    <citation type="submission" date="2014-08" db="EMBL/GenBank/DDBJ databases">
        <title>Draft genome sequences of Sphingobium herbicidovorans.</title>
        <authorList>
            <person name="Gan H.M."/>
            <person name="Gan H.Y."/>
            <person name="Savka M.A."/>
        </authorList>
    </citation>
    <scope>NUCLEOTIDE SEQUENCE [LARGE SCALE GENOMIC DNA]</scope>
    <source>
        <strain evidence="3">NBRC 16415</strain>
    </source>
</reference>
<evidence type="ECO:0000259" key="2">
    <source>
        <dbReference type="PROSITE" id="PS51819"/>
    </source>
</evidence>
<dbReference type="PANTHER" id="PTHR43048">
    <property type="entry name" value="METHYLMALONYL-COA EPIMERASE"/>
    <property type="match status" value="1"/>
</dbReference>
<keyword evidence="1" id="KW-0479">Metal-binding</keyword>
<dbReference type="STRING" id="76947.GCA_002080435_03880"/>
<dbReference type="GO" id="GO:0046872">
    <property type="term" value="F:metal ion binding"/>
    <property type="evidence" value="ECO:0007669"/>
    <property type="project" value="UniProtKB-KW"/>
</dbReference>
<dbReference type="GO" id="GO:0051213">
    <property type="term" value="F:dioxygenase activity"/>
    <property type="evidence" value="ECO:0007669"/>
    <property type="project" value="UniProtKB-KW"/>
</dbReference>
<evidence type="ECO:0000313" key="3">
    <source>
        <dbReference type="EMBL" id="KFG88372.1"/>
    </source>
</evidence>
<dbReference type="PATRIC" id="fig|1219045.3.peg.4017"/>
<dbReference type="Proteomes" id="UP000024284">
    <property type="component" value="Unassembled WGS sequence"/>
</dbReference>
<dbReference type="EMBL" id="JFZA02000062">
    <property type="protein sequence ID" value="KFG88372.1"/>
    <property type="molecule type" value="Genomic_DNA"/>
</dbReference>
<dbReference type="InterPro" id="IPR051785">
    <property type="entry name" value="MMCE/EMCE_epimerase"/>
</dbReference>
<dbReference type="InterPro" id="IPR037523">
    <property type="entry name" value="VOC_core"/>
</dbReference>
<name>A0A086P4Q4_SPHHM</name>
<proteinExistence type="predicted"/>
<dbReference type="PANTHER" id="PTHR43048:SF3">
    <property type="entry name" value="METHYLMALONYL-COA EPIMERASE, MITOCHONDRIAL"/>
    <property type="match status" value="1"/>
</dbReference>
<evidence type="ECO:0000256" key="1">
    <source>
        <dbReference type="ARBA" id="ARBA00022723"/>
    </source>
</evidence>
<dbReference type="GO" id="GO:0004493">
    <property type="term" value="F:methylmalonyl-CoA epimerase activity"/>
    <property type="evidence" value="ECO:0007669"/>
    <property type="project" value="TreeGrafter"/>
</dbReference>
<protein>
    <submittedName>
        <fullName evidence="3">Glyoxalase/bleomycin resistance protein/dioxygenase</fullName>
    </submittedName>
</protein>
<comment type="caution">
    <text evidence="3">The sequence shown here is derived from an EMBL/GenBank/DDBJ whole genome shotgun (WGS) entry which is preliminary data.</text>
</comment>
<keyword evidence="4" id="KW-1185">Reference proteome</keyword>
<dbReference type="Pfam" id="PF13669">
    <property type="entry name" value="Glyoxalase_4"/>
    <property type="match status" value="1"/>
</dbReference>
<dbReference type="GO" id="GO:0046491">
    <property type="term" value="P:L-methylmalonyl-CoA metabolic process"/>
    <property type="evidence" value="ECO:0007669"/>
    <property type="project" value="TreeGrafter"/>
</dbReference>
<dbReference type="Gene3D" id="3.10.180.10">
    <property type="entry name" value="2,3-Dihydroxybiphenyl 1,2-Dioxygenase, domain 1"/>
    <property type="match status" value="1"/>
</dbReference>
<dbReference type="RefSeq" id="WP_037469466.1">
    <property type="nucleotide sequence ID" value="NZ_BCZD01000016.1"/>
</dbReference>
<dbReference type="eggNOG" id="COG0346">
    <property type="taxonomic scope" value="Bacteria"/>
</dbReference>
<organism evidence="3 4">
    <name type="scientific">Sphingobium herbicidovorans (strain ATCC 700291 / DSM 11019 / CCUG 56400 / KCTC 2939 / LMG 18315 / NBRC 16415 / MH)</name>
    <name type="common">Sphingomonas herbicidovorans</name>
    <dbReference type="NCBI Taxonomy" id="1219045"/>
    <lineage>
        <taxon>Bacteria</taxon>
        <taxon>Pseudomonadati</taxon>
        <taxon>Pseudomonadota</taxon>
        <taxon>Alphaproteobacteria</taxon>
        <taxon>Sphingomonadales</taxon>
        <taxon>Sphingomonadaceae</taxon>
        <taxon>Sphingobium</taxon>
    </lineage>
</organism>
<dbReference type="AlphaFoldDB" id="A0A086P4Q4"/>
<accession>A0A086P4Q4</accession>
<dbReference type="PROSITE" id="PS51819">
    <property type="entry name" value="VOC"/>
    <property type="match status" value="1"/>
</dbReference>